<evidence type="ECO:0000256" key="8">
    <source>
        <dbReference type="ARBA" id="ARBA00047973"/>
    </source>
</evidence>
<dbReference type="GO" id="GO:0051252">
    <property type="term" value="P:regulation of RNA metabolic process"/>
    <property type="evidence" value="ECO:0007669"/>
    <property type="project" value="InterPro"/>
</dbReference>
<comment type="subunit">
    <text evidence="4 10">Homotrimer.</text>
</comment>
<sequence length="168" mass="17764">MPFLTADLCDEFCGDNCDDVQVVGSCLNNYGGRPRIHGEVVTLKLFEDNQLVRDQVNSSGVDANGNGKVLVIDAGASMRRAVLGDMLAAKAAENGWNGVIINGCVRDSVEMSTMELGVKALGTHPLKTVKNGVGQTNVKVSFLGLHINAGDFIYADEDGIIVSPKALV</sequence>
<dbReference type="InterPro" id="IPR005493">
    <property type="entry name" value="RraA/RraA-like"/>
</dbReference>
<dbReference type="GO" id="GO:0047443">
    <property type="term" value="F:4-hydroxy-4-methyl-2-oxoglutarate aldolase activity"/>
    <property type="evidence" value="ECO:0007669"/>
    <property type="project" value="UniProtKB-EC"/>
</dbReference>
<evidence type="ECO:0000256" key="5">
    <source>
        <dbReference type="ARBA" id="ARBA00022723"/>
    </source>
</evidence>
<dbReference type="EMBL" id="SMFQ01000003">
    <property type="protein sequence ID" value="TCJ87197.1"/>
    <property type="molecule type" value="Genomic_DNA"/>
</dbReference>
<proteinExistence type="inferred from homology"/>
<dbReference type="Pfam" id="PF03737">
    <property type="entry name" value="RraA-like"/>
    <property type="match status" value="1"/>
</dbReference>
<evidence type="ECO:0000256" key="7">
    <source>
        <dbReference type="ARBA" id="ARBA00025046"/>
    </source>
</evidence>
<comment type="cofactor">
    <cofactor evidence="9">
        <name>Mg(2+)</name>
        <dbReference type="ChEBI" id="CHEBI:18420"/>
    </cofactor>
</comment>
<organism evidence="11 12">
    <name type="scientific">Cocleimonas flava</name>
    <dbReference type="NCBI Taxonomy" id="634765"/>
    <lineage>
        <taxon>Bacteria</taxon>
        <taxon>Pseudomonadati</taxon>
        <taxon>Pseudomonadota</taxon>
        <taxon>Gammaproteobacteria</taxon>
        <taxon>Thiotrichales</taxon>
        <taxon>Thiotrichaceae</taxon>
        <taxon>Cocleimonas</taxon>
    </lineage>
</organism>
<evidence type="ECO:0000313" key="12">
    <source>
        <dbReference type="Proteomes" id="UP000294887"/>
    </source>
</evidence>
<evidence type="ECO:0000256" key="3">
    <source>
        <dbReference type="ARBA" id="ARBA00008621"/>
    </source>
</evidence>
<keyword evidence="6 10" id="KW-0456">Lyase</keyword>
<evidence type="ECO:0000256" key="1">
    <source>
        <dbReference type="ARBA" id="ARBA00001342"/>
    </source>
</evidence>
<feature type="binding site" evidence="9">
    <location>
        <position position="107"/>
    </location>
    <ligand>
        <name>Mg(2+)</name>
        <dbReference type="ChEBI" id="CHEBI:18420"/>
    </ligand>
</feature>
<dbReference type="AlphaFoldDB" id="A0A4R1EZ89"/>
<dbReference type="NCBIfam" id="NF006875">
    <property type="entry name" value="PRK09372.1"/>
    <property type="match status" value="1"/>
</dbReference>
<name>A0A4R1EZ89_9GAMM</name>
<comment type="caution">
    <text evidence="11">The sequence shown here is derived from an EMBL/GenBank/DDBJ whole genome shotgun (WGS) entry which is preliminary data.</text>
</comment>
<evidence type="ECO:0000256" key="2">
    <source>
        <dbReference type="ARBA" id="ARBA00001968"/>
    </source>
</evidence>
<evidence type="ECO:0000256" key="10">
    <source>
        <dbReference type="RuleBase" id="RU004338"/>
    </source>
</evidence>
<dbReference type="GO" id="GO:0008948">
    <property type="term" value="F:oxaloacetate decarboxylase activity"/>
    <property type="evidence" value="ECO:0007669"/>
    <property type="project" value="UniProtKB-EC"/>
</dbReference>
<evidence type="ECO:0000313" key="11">
    <source>
        <dbReference type="EMBL" id="TCJ87197.1"/>
    </source>
</evidence>
<comment type="cofactor">
    <cofactor evidence="2 10">
        <name>a divalent metal cation</name>
        <dbReference type="ChEBI" id="CHEBI:60240"/>
    </cofactor>
</comment>
<comment type="function">
    <text evidence="7 10">Catalyzes the aldol cleavage of 4-hydroxy-4-methyl-2-oxoglutarate (HMG) into 2 molecules of pyruvate. Also contains a secondary oxaloacetate (OAA) decarboxylase activity due to the common pyruvate enolate transition state formed following C-C bond cleavage in the retro-aldol and decarboxylation reactions.</text>
</comment>
<dbReference type="PANTHER" id="PTHR33254">
    <property type="entry name" value="4-HYDROXY-4-METHYL-2-OXOGLUTARATE ALDOLASE 3-RELATED"/>
    <property type="match status" value="1"/>
</dbReference>
<evidence type="ECO:0000256" key="6">
    <source>
        <dbReference type="ARBA" id="ARBA00023239"/>
    </source>
</evidence>
<dbReference type="OrthoDB" id="943692at2"/>
<feature type="binding site" evidence="9">
    <location>
        <begin position="84"/>
        <end position="87"/>
    </location>
    <ligand>
        <name>substrate</name>
    </ligand>
</feature>
<feature type="binding site" evidence="9">
    <location>
        <position position="106"/>
    </location>
    <ligand>
        <name>substrate</name>
    </ligand>
</feature>
<keyword evidence="12" id="KW-1185">Reference proteome</keyword>
<keyword evidence="5 9" id="KW-0479">Metal-binding</keyword>
<comment type="similarity">
    <text evidence="3 10">Belongs to the class II aldolase/RraA-like family.</text>
</comment>
<keyword evidence="9" id="KW-0460">Magnesium</keyword>
<comment type="catalytic activity">
    <reaction evidence="8 10">
        <text>oxaloacetate + H(+) = pyruvate + CO2</text>
        <dbReference type="Rhea" id="RHEA:15641"/>
        <dbReference type="ChEBI" id="CHEBI:15361"/>
        <dbReference type="ChEBI" id="CHEBI:15378"/>
        <dbReference type="ChEBI" id="CHEBI:16452"/>
        <dbReference type="ChEBI" id="CHEBI:16526"/>
        <dbReference type="EC" id="4.1.1.112"/>
    </reaction>
</comment>
<evidence type="ECO:0000256" key="4">
    <source>
        <dbReference type="ARBA" id="ARBA00011233"/>
    </source>
</evidence>
<dbReference type="Proteomes" id="UP000294887">
    <property type="component" value="Unassembled WGS sequence"/>
</dbReference>
<dbReference type="SUPFAM" id="SSF89562">
    <property type="entry name" value="RraA-like"/>
    <property type="match status" value="1"/>
</dbReference>
<evidence type="ECO:0000256" key="9">
    <source>
        <dbReference type="PIRSR" id="PIRSR605493-1"/>
    </source>
</evidence>
<dbReference type="PANTHER" id="PTHR33254:SF4">
    <property type="entry name" value="4-HYDROXY-4-METHYL-2-OXOGLUTARATE ALDOLASE 3-RELATED"/>
    <property type="match status" value="1"/>
</dbReference>
<gene>
    <name evidence="11" type="ORF">EV695_1703</name>
</gene>
<accession>A0A4R1EZ89</accession>
<dbReference type="CDD" id="cd16841">
    <property type="entry name" value="RraA_family"/>
    <property type="match status" value="1"/>
</dbReference>
<dbReference type="InterPro" id="IPR010203">
    <property type="entry name" value="RraA"/>
</dbReference>
<dbReference type="InterPro" id="IPR036704">
    <property type="entry name" value="RraA/RraA-like_sf"/>
</dbReference>
<dbReference type="EC" id="4.1.1.112" evidence="10"/>
<dbReference type="GO" id="GO:0046872">
    <property type="term" value="F:metal ion binding"/>
    <property type="evidence" value="ECO:0007669"/>
    <property type="project" value="UniProtKB-KW"/>
</dbReference>
<dbReference type="RefSeq" id="WP_131905491.1">
    <property type="nucleotide sequence ID" value="NZ_BAAAFU010000004.1"/>
</dbReference>
<dbReference type="NCBIfam" id="TIGR01935">
    <property type="entry name" value="NOT-MenG"/>
    <property type="match status" value="1"/>
</dbReference>
<comment type="catalytic activity">
    <reaction evidence="1 10">
        <text>4-hydroxy-4-methyl-2-oxoglutarate = 2 pyruvate</text>
        <dbReference type="Rhea" id="RHEA:22748"/>
        <dbReference type="ChEBI" id="CHEBI:15361"/>
        <dbReference type="ChEBI" id="CHEBI:58276"/>
        <dbReference type="EC" id="4.1.3.17"/>
    </reaction>
</comment>
<protein>
    <recommendedName>
        <fullName evidence="10">4-hydroxy-4-methyl-2-oxoglutarate aldolase</fullName>
        <shortName evidence="10">HMG aldolase</shortName>
        <ecNumber evidence="10">4.1.1.112</ecNumber>
        <ecNumber evidence="10">4.1.3.17</ecNumber>
    </recommendedName>
    <alternativeName>
        <fullName evidence="10">Oxaloacetate decarboxylase</fullName>
    </alternativeName>
</protein>
<dbReference type="EC" id="4.1.3.17" evidence="10"/>
<dbReference type="Gene3D" id="3.50.30.40">
    <property type="entry name" value="Ribonuclease E inhibitor RraA/RraA-like"/>
    <property type="match status" value="1"/>
</dbReference>
<dbReference type="GO" id="GO:0008428">
    <property type="term" value="F:ribonuclease inhibitor activity"/>
    <property type="evidence" value="ECO:0007669"/>
    <property type="project" value="InterPro"/>
</dbReference>
<reference evidence="11 12" key="1">
    <citation type="submission" date="2019-03" db="EMBL/GenBank/DDBJ databases">
        <title>Genomic Encyclopedia of Type Strains, Phase IV (KMG-IV): sequencing the most valuable type-strain genomes for metagenomic binning, comparative biology and taxonomic classification.</title>
        <authorList>
            <person name="Goeker M."/>
        </authorList>
    </citation>
    <scope>NUCLEOTIDE SEQUENCE [LARGE SCALE GENOMIC DNA]</scope>
    <source>
        <strain evidence="11 12">DSM 24830</strain>
    </source>
</reference>